<evidence type="ECO:0000313" key="1">
    <source>
        <dbReference type="EMBL" id="POZ86840.1"/>
    </source>
</evidence>
<dbReference type="AlphaFoldDB" id="A0A2S5E615"/>
<reference evidence="1 2" key="1">
    <citation type="submission" date="2018-01" db="EMBL/GenBank/DDBJ databases">
        <title>Successful Treatment of Persistent Burkholderia cepacia Bacteremia with Ceftazidime-Avibactam.</title>
        <authorList>
            <person name="Tamma P."/>
            <person name="Fan Y."/>
            <person name="Bergman Y."/>
            <person name="Sick-Samuels A."/>
            <person name="Hsu A."/>
            <person name="Timp W."/>
            <person name="Simner P."/>
        </authorList>
    </citation>
    <scope>NUCLEOTIDE SEQUENCE [LARGE SCALE GENOMIC DNA]</scope>
    <source>
        <strain evidence="1 2">170816</strain>
    </source>
</reference>
<name>A0A2S5E615_9BURK</name>
<dbReference type="EMBL" id="PQVP01000001">
    <property type="protein sequence ID" value="POZ86840.1"/>
    <property type="molecule type" value="Genomic_DNA"/>
</dbReference>
<proteinExistence type="predicted"/>
<comment type="caution">
    <text evidence="1">The sequence shown here is derived from an EMBL/GenBank/DDBJ whole genome shotgun (WGS) entry which is preliminary data.</text>
</comment>
<protein>
    <submittedName>
        <fullName evidence="1">Uncharacterized protein</fullName>
    </submittedName>
</protein>
<accession>A0A2S5E615</accession>
<sequence length="69" mass="8135">MNRDELIVLVGRMRESNYASDEEAENDVEILNKSVADPYAMDYIFQKEYEDMSLEEVVDKILSYRPIQL</sequence>
<dbReference type="Proteomes" id="UP000238655">
    <property type="component" value="Chromosome 2"/>
</dbReference>
<gene>
    <name evidence="1" type="ORF">C3743_10400</name>
</gene>
<evidence type="ECO:0000313" key="2">
    <source>
        <dbReference type="Proteomes" id="UP000238655"/>
    </source>
</evidence>
<dbReference type="RefSeq" id="WP_060314343.1">
    <property type="nucleotide sequence ID" value="NZ_CM009576.1"/>
</dbReference>
<organism evidence="1 2">
    <name type="scientific">Burkholderia contaminans</name>
    <dbReference type="NCBI Taxonomy" id="488447"/>
    <lineage>
        <taxon>Bacteria</taxon>
        <taxon>Pseudomonadati</taxon>
        <taxon>Pseudomonadota</taxon>
        <taxon>Betaproteobacteria</taxon>
        <taxon>Burkholderiales</taxon>
        <taxon>Burkholderiaceae</taxon>
        <taxon>Burkholderia</taxon>
        <taxon>Burkholderia cepacia complex</taxon>
    </lineage>
</organism>